<sequence>MDHTPGQEPVKQGTALDPLPLPGPPRRPGIKDVAALAGVSWKTVSNVINGSAPVREQTRARVEAAVAELGYRPNLSGRHLRQGRSHLLALAFPEIRNPYFADLAHAVILTAQEHGYTVLIDETFADAGRERVVAEGFHVHLLDGVLFSPQALALHDVVAVRGNLPMVMIGEHALPARGEPAVVDHVVIDNTASAREATAHLLETGRRRIAFLGGEAGLSSGTGALRRAGYEAALNAAGLTATSTFLAAQYTRPVGAATVSAGIAAFQGPDAIDALLCANDQLAVGAMHALREAGLRVPQDVAVLGWDDIEEGRYSHPTLTSVSPDVEALAQLAVELLVSRIEGSREPPRVHIVAHTLEVRESTAPATPAPTA</sequence>
<dbReference type="HOGENOM" id="CLU_037628_6_1_11"/>
<protein>
    <submittedName>
        <fullName evidence="6">Transcriptional regulator, LacI family</fullName>
        <ecNumber evidence="6">5.1.1.1</ecNumber>
    </submittedName>
</protein>
<organism evidence="6 7">
    <name type="scientific">Beutenbergia cavernae (strain ATCC BAA-8 / DSM 12333 / CCUG 43141 / JCM 11478 / NBRC 16432 / NCIMB 13614 / HKI 0122)</name>
    <dbReference type="NCBI Taxonomy" id="471853"/>
    <lineage>
        <taxon>Bacteria</taxon>
        <taxon>Bacillati</taxon>
        <taxon>Actinomycetota</taxon>
        <taxon>Actinomycetes</taxon>
        <taxon>Micrococcales</taxon>
        <taxon>Beutenbergiaceae</taxon>
        <taxon>Beutenbergia</taxon>
    </lineage>
</organism>
<evidence type="ECO:0000313" key="7">
    <source>
        <dbReference type="Proteomes" id="UP000007962"/>
    </source>
</evidence>
<dbReference type="EMBL" id="CP001618">
    <property type="protein sequence ID" value="ACQ81122.1"/>
    <property type="molecule type" value="Genomic_DNA"/>
</dbReference>
<evidence type="ECO:0000256" key="3">
    <source>
        <dbReference type="ARBA" id="ARBA00023163"/>
    </source>
</evidence>
<evidence type="ECO:0000313" key="6">
    <source>
        <dbReference type="EMBL" id="ACQ81122.1"/>
    </source>
</evidence>
<dbReference type="PROSITE" id="PS50932">
    <property type="entry name" value="HTH_LACI_2"/>
    <property type="match status" value="1"/>
</dbReference>
<evidence type="ECO:0000256" key="2">
    <source>
        <dbReference type="ARBA" id="ARBA00023125"/>
    </source>
</evidence>
<dbReference type="InterPro" id="IPR000843">
    <property type="entry name" value="HTH_LacI"/>
</dbReference>
<dbReference type="Pfam" id="PF13377">
    <property type="entry name" value="Peripla_BP_3"/>
    <property type="match status" value="1"/>
</dbReference>
<dbReference type="GO" id="GO:0008784">
    <property type="term" value="F:alanine racemase activity"/>
    <property type="evidence" value="ECO:0007669"/>
    <property type="project" value="UniProtKB-EC"/>
</dbReference>
<dbReference type="Proteomes" id="UP000007962">
    <property type="component" value="Chromosome"/>
</dbReference>
<keyword evidence="7" id="KW-1185">Reference proteome</keyword>
<name>C5BZ07_BEUC1</name>
<proteinExistence type="predicted"/>
<dbReference type="KEGG" id="bcv:Bcav_2877"/>
<dbReference type="SUPFAM" id="SSF53822">
    <property type="entry name" value="Periplasmic binding protein-like I"/>
    <property type="match status" value="1"/>
</dbReference>
<dbReference type="PANTHER" id="PTHR30146:SF109">
    <property type="entry name" value="HTH-TYPE TRANSCRIPTIONAL REGULATOR GALS"/>
    <property type="match status" value="1"/>
</dbReference>
<dbReference type="Gene3D" id="1.10.260.40">
    <property type="entry name" value="lambda repressor-like DNA-binding domains"/>
    <property type="match status" value="1"/>
</dbReference>
<dbReference type="SMART" id="SM00354">
    <property type="entry name" value="HTH_LACI"/>
    <property type="match status" value="1"/>
</dbReference>
<feature type="region of interest" description="Disordered" evidence="4">
    <location>
        <begin position="1"/>
        <end position="28"/>
    </location>
</feature>
<evidence type="ECO:0000256" key="4">
    <source>
        <dbReference type="SAM" id="MobiDB-lite"/>
    </source>
</evidence>
<gene>
    <name evidence="6" type="ordered locus">Bcav_2877</name>
</gene>
<reference evidence="6 7" key="1">
    <citation type="journal article" date="2009" name="Stand. Genomic Sci.">
        <title>Complete genome sequence of Beutenbergia cavernae type strain (HKI 0122).</title>
        <authorList>
            <person name="Land M."/>
            <person name="Pukall R."/>
            <person name="Abt B."/>
            <person name="Goker M."/>
            <person name="Rohde M."/>
            <person name="Glavina Del Rio T."/>
            <person name="Tice H."/>
            <person name="Copeland A."/>
            <person name="Cheng J.F."/>
            <person name="Lucas S."/>
            <person name="Chen F."/>
            <person name="Nolan M."/>
            <person name="Bruce D."/>
            <person name="Goodwin L."/>
            <person name="Pitluck S."/>
            <person name="Ivanova N."/>
            <person name="Mavromatis K."/>
            <person name="Ovchinnikova G."/>
            <person name="Pati A."/>
            <person name="Chen A."/>
            <person name="Palaniappan K."/>
            <person name="Hauser L."/>
            <person name="Chang Y.J."/>
            <person name="Jefferies C.C."/>
            <person name="Saunders E."/>
            <person name="Brettin T."/>
            <person name="Detter J.C."/>
            <person name="Han C."/>
            <person name="Chain P."/>
            <person name="Bristow J."/>
            <person name="Eisen J.A."/>
            <person name="Markowitz V."/>
            <person name="Hugenholtz P."/>
            <person name="Kyrpides N.C."/>
            <person name="Klenk H.P."/>
            <person name="Lapidus A."/>
        </authorList>
    </citation>
    <scope>NUCLEOTIDE SEQUENCE [LARGE SCALE GENOMIC DNA]</scope>
    <source>
        <strain evidence="7">ATCC BAA-8 / DSM 12333 / NBRC 16432</strain>
    </source>
</reference>
<accession>C5BZ07</accession>
<dbReference type="GO" id="GO:0000976">
    <property type="term" value="F:transcription cis-regulatory region binding"/>
    <property type="evidence" value="ECO:0007669"/>
    <property type="project" value="TreeGrafter"/>
</dbReference>
<feature type="domain" description="HTH lacI-type" evidence="5">
    <location>
        <begin position="28"/>
        <end position="82"/>
    </location>
</feature>
<dbReference type="PROSITE" id="PS00356">
    <property type="entry name" value="HTH_LACI_1"/>
    <property type="match status" value="1"/>
</dbReference>
<dbReference type="STRING" id="471853.Bcav_2877"/>
<dbReference type="PANTHER" id="PTHR30146">
    <property type="entry name" value="LACI-RELATED TRANSCRIPTIONAL REPRESSOR"/>
    <property type="match status" value="1"/>
</dbReference>
<evidence type="ECO:0000259" key="5">
    <source>
        <dbReference type="PROSITE" id="PS50932"/>
    </source>
</evidence>
<dbReference type="InterPro" id="IPR010982">
    <property type="entry name" value="Lambda_DNA-bd_dom_sf"/>
</dbReference>
<dbReference type="GO" id="GO:0003700">
    <property type="term" value="F:DNA-binding transcription factor activity"/>
    <property type="evidence" value="ECO:0007669"/>
    <property type="project" value="TreeGrafter"/>
</dbReference>
<dbReference type="CDD" id="cd06267">
    <property type="entry name" value="PBP1_LacI_sugar_binding-like"/>
    <property type="match status" value="1"/>
</dbReference>
<keyword evidence="6" id="KW-0413">Isomerase</keyword>
<dbReference type="InterPro" id="IPR046335">
    <property type="entry name" value="LacI/GalR-like_sensor"/>
</dbReference>
<keyword evidence="2" id="KW-0238">DNA-binding</keyword>
<keyword evidence="3" id="KW-0804">Transcription</keyword>
<dbReference type="InterPro" id="IPR028082">
    <property type="entry name" value="Peripla_BP_I"/>
</dbReference>
<dbReference type="RefSeq" id="WP_015883362.1">
    <property type="nucleotide sequence ID" value="NC_012669.1"/>
</dbReference>
<dbReference type="Pfam" id="PF00356">
    <property type="entry name" value="LacI"/>
    <property type="match status" value="1"/>
</dbReference>
<dbReference type="AlphaFoldDB" id="C5BZ07"/>
<dbReference type="eggNOG" id="COG1609">
    <property type="taxonomic scope" value="Bacteria"/>
</dbReference>
<dbReference type="Gene3D" id="3.40.50.2300">
    <property type="match status" value="2"/>
</dbReference>
<dbReference type="SUPFAM" id="SSF47413">
    <property type="entry name" value="lambda repressor-like DNA-binding domains"/>
    <property type="match status" value="1"/>
</dbReference>
<evidence type="ECO:0000256" key="1">
    <source>
        <dbReference type="ARBA" id="ARBA00023015"/>
    </source>
</evidence>
<dbReference type="OrthoDB" id="3563699at2"/>
<dbReference type="EC" id="5.1.1.1" evidence="6"/>
<dbReference type="CDD" id="cd01392">
    <property type="entry name" value="HTH_LacI"/>
    <property type="match status" value="1"/>
</dbReference>
<keyword evidence="1" id="KW-0805">Transcription regulation</keyword>